<dbReference type="InterPro" id="IPR012318">
    <property type="entry name" value="HTH_CRP"/>
</dbReference>
<gene>
    <name evidence="6" type="ORF">EDC30_11265</name>
</gene>
<evidence type="ECO:0000259" key="4">
    <source>
        <dbReference type="PROSITE" id="PS50042"/>
    </source>
</evidence>
<dbReference type="Proteomes" id="UP000295382">
    <property type="component" value="Unassembled WGS sequence"/>
</dbReference>
<dbReference type="Pfam" id="PF13545">
    <property type="entry name" value="HTH_Crp_2"/>
    <property type="match status" value="1"/>
</dbReference>
<evidence type="ECO:0000313" key="6">
    <source>
        <dbReference type="EMBL" id="TCS34733.1"/>
    </source>
</evidence>
<evidence type="ECO:0000313" key="7">
    <source>
        <dbReference type="Proteomes" id="UP000295382"/>
    </source>
</evidence>
<dbReference type="PANTHER" id="PTHR24567">
    <property type="entry name" value="CRP FAMILY TRANSCRIPTIONAL REGULATORY PROTEIN"/>
    <property type="match status" value="1"/>
</dbReference>
<dbReference type="PROSITE" id="PS51063">
    <property type="entry name" value="HTH_CRP_2"/>
    <property type="match status" value="1"/>
</dbReference>
<proteinExistence type="predicted"/>
<dbReference type="PANTHER" id="PTHR24567:SF74">
    <property type="entry name" value="HTH-TYPE TRANSCRIPTIONAL REGULATOR ARCR"/>
    <property type="match status" value="1"/>
</dbReference>
<feature type="domain" description="Cyclic nucleotide-binding" evidence="4">
    <location>
        <begin position="6"/>
        <end position="125"/>
    </location>
</feature>
<keyword evidence="7" id="KW-1185">Reference proteome</keyword>
<dbReference type="OrthoDB" id="6881322at2"/>
<dbReference type="GO" id="GO:0005829">
    <property type="term" value="C:cytosol"/>
    <property type="evidence" value="ECO:0007669"/>
    <property type="project" value="TreeGrafter"/>
</dbReference>
<dbReference type="InterPro" id="IPR036390">
    <property type="entry name" value="WH_DNA-bd_sf"/>
</dbReference>
<evidence type="ECO:0000259" key="5">
    <source>
        <dbReference type="PROSITE" id="PS51063"/>
    </source>
</evidence>
<protein>
    <submittedName>
        <fullName evidence="6">CRP/FNR family cyclic AMP-dependent transcriptional regulator</fullName>
    </submittedName>
</protein>
<evidence type="ECO:0000256" key="3">
    <source>
        <dbReference type="ARBA" id="ARBA00023163"/>
    </source>
</evidence>
<accession>A0A4R3HQW1</accession>
<feature type="domain" description="HTH crp-type" evidence="5">
    <location>
        <begin position="139"/>
        <end position="208"/>
    </location>
</feature>
<dbReference type="EMBL" id="SLZQ01000012">
    <property type="protein sequence ID" value="TCS34733.1"/>
    <property type="molecule type" value="Genomic_DNA"/>
</dbReference>
<dbReference type="InterPro" id="IPR036388">
    <property type="entry name" value="WH-like_DNA-bd_sf"/>
</dbReference>
<dbReference type="GO" id="GO:0003677">
    <property type="term" value="F:DNA binding"/>
    <property type="evidence" value="ECO:0007669"/>
    <property type="project" value="UniProtKB-KW"/>
</dbReference>
<dbReference type="GO" id="GO:0003700">
    <property type="term" value="F:DNA-binding transcription factor activity"/>
    <property type="evidence" value="ECO:0007669"/>
    <property type="project" value="TreeGrafter"/>
</dbReference>
<organism evidence="6 7">
    <name type="scientific">Paucimonas lemoignei</name>
    <name type="common">Pseudomonas lemoignei</name>
    <dbReference type="NCBI Taxonomy" id="29443"/>
    <lineage>
        <taxon>Bacteria</taxon>
        <taxon>Pseudomonadati</taxon>
        <taxon>Pseudomonadota</taxon>
        <taxon>Betaproteobacteria</taxon>
        <taxon>Burkholderiales</taxon>
        <taxon>Burkholderiaceae</taxon>
        <taxon>Paucimonas</taxon>
    </lineage>
</organism>
<dbReference type="SUPFAM" id="SSF51206">
    <property type="entry name" value="cAMP-binding domain-like"/>
    <property type="match status" value="1"/>
</dbReference>
<dbReference type="SMART" id="SM00419">
    <property type="entry name" value="HTH_CRP"/>
    <property type="match status" value="1"/>
</dbReference>
<name>A0A4R3HQW1_PAULE</name>
<comment type="caution">
    <text evidence="6">The sequence shown here is derived from an EMBL/GenBank/DDBJ whole genome shotgun (WGS) entry which is preliminary data.</text>
</comment>
<dbReference type="InterPro" id="IPR050397">
    <property type="entry name" value="Env_Response_Regulators"/>
</dbReference>
<keyword evidence="3" id="KW-0804">Transcription</keyword>
<reference evidence="6 7" key="1">
    <citation type="submission" date="2019-03" db="EMBL/GenBank/DDBJ databases">
        <title>Genomic Encyclopedia of Type Strains, Phase IV (KMG-IV): sequencing the most valuable type-strain genomes for metagenomic binning, comparative biology and taxonomic classification.</title>
        <authorList>
            <person name="Goeker M."/>
        </authorList>
    </citation>
    <scope>NUCLEOTIDE SEQUENCE [LARGE SCALE GENOMIC DNA]</scope>
    <source>
        <strain evidence="6 7">DSM 7445</strain>
    </source>
</reference>
<dbReference type="InterPro" id="IPR000595">
    <property type="entry name" value="cNMP-bd_dom"/>
</dbReference>
<sequence>MKSSLVVPDLSAKDADDLLERAVVRTFPRNTIIINEGDAPNGVYFIISGTVRIFLADEEGNQIVISTMGAGDYFGEMALEPGSRSASVMAMEPVKLAIITLEDFRSFLRSHPDFIFSLLGKLIRRTRALNRNIKSLALLDVYGRLVQLLNDLAETVDGERMILAPLTQQEIASRIGCSREMVSKIMKDLVAGEYLDISRKRIVIKRRLPTSW</sequence>
<dbReference type="AlphaFoldDB" id="A0A4R3HQW1"/>
<dbReference type="Gene3D" id="2.60.120.10">
    <property type="entry name" value="Jelly Rolls"/>
    <property type="match status" value="1"/>
</dbReference>
<keyword evidence="1" id="KW-0805">Transcription regulation</keyword>
<dbReference type="Pfam" id="PF00027">
    <property type="entry name" value="cNMP_binding"/>
    <property type="match status" value="1"/>
</dbReference>
<dbReference type="SUPFAM" id="SSF46785">
    <property type="entry name" value="Winged helix' DNA-binding domain"/>
    <property type="match status" value="1"/>
</dbReference>
<dbReference type="PROSITE" id="PS50042">
    <property type="entry name" value="CNMP_BINDING_3"/>
    <property type="match status" value="1"/>
</dbReference>
<dbReference type="InterPro" id="IPR018490">
    <property type="entry name" value="cNMP-bd_dom_sf"/>
</dbReference>
<dbReference type="SMART" id="SM00100">
    <property type="entry name" value="cNMP"/>
    <property type="match status" value="1"/>
</dbReference>
<dbReference type="RefSeq" id="WP_132259829.1">
    <property type="nucleotide sequence ID" value="NZ_SLZQ01000012.1"/>
</dbReference>
<evidence type="ECO:0000256" key="2">
    <source>
        <dbReference type="ARBA" id="ARBA00023125"/>
    </source>
</evidence>
<evidence type="ECO:0000256" key="1">
    <source>
        <dbReference type="ARBA" id="ARBA00023015"/>
    </source>
</evidence>
<dbReference type="CDD" id="cd00038">
    <property type="entry name" value="CAP_ED"/>
    <property type="match status" value="1"/>
</dbReference>
<dbReference type="Gene3D" id="1.10.10.10">
    <property type="entry name" value="Winged helix-like DNA-binding domain superfamily/Winged helix DNA-binding domain"/>
    <property type="match status" value="1"/>
</dbReference>
<dbReference type="InterPro" id="IPR014710">
    <property type="entry name" value="RmlC-like_jellyroll"/>
</dbReference>
<keyword evidence="2" id="KW-0238">DNA-binding</keyword>